<feature type="region of interest" description="Disordered" evidence="1">
    <location>
        <begin position="128"/>
        <end position="172"/>
    </location>
</feature>
<organism evidence="2 3">
    <name type="scientific">Culex pipiens pipiens</name>
    <name type="common">Northern house mosquito</name>
    <dbReference type="NCBI Taxonomy" id="38569"/>
    <lineage>
        <taxon>Eukaryota</taxon>
        <taxon>Metazoa</taxon>
        <taxon>Ecdysozoa</taxon>
        <taxon>Arthropoda</taxon>
        <taxon>Hexapoda</taxon>
        <taxon>Insecta</taxon>
        <taxon>Pterygota</taxon>
        <taxon>Neoptera</taxon>
        <taxon>Endopterygota</taxon>
        <taxon>Diptera</taxon>
        <taxon>Nematocera</taxon>
        <taxon>Culicoidea</taxon>
        <taxon>Culicidae</taxon>
        <taxon>Culicinae</taxon>
        <taxon>Culicini</taxon>
        <taxon>Culex</taxon>
        <taxon>Culex</taxon>
    </lineage>
</organism>
<dbReference type="AlphaFoldDB" id="A0ABD1DRL5"/>
<evidence type="ECO:0000256" key="1">
    <source>
        <dbReference type="SAM" id="MobiDB-lite"/>
    </source>
</evidence>
<comment type="caution">
    <text evidence="2">The sequence shown here is derived from an EMBL/GenBank/DDBJ whole genome shotgun (WGS) entry which is preliminary data.</text>
</comment>
<feature type="compositionally biased region" description="Basic and acidic residues" evidence="1">
    <location>
        <begin position="39"/>
        <end position="51"/>
    </location>
</feature>
<sequence length="172" mass="18551">MKYTARSCFRGSSGVLPNQEGHGKRIPHRRTSLTNLATDETKTGGKERRSLECNTSSTTSTRAGRPESQRRTTDQLDSGSRHGMQEKPRASPSDTVTSGGLAGRAAEIAVGRSAHGVSAERQVEDIHHIGSEKPCASEPDLKNGNVRRRAASPRAVAEKSSWVSKLSSMRRG</sequence>
<dbReference type="EMBL" id="JBEHCU010003063">
    <property type="protein sequence ID" value="KAL1402393.1"/>
    <property type="molecule type" value="Genomic_DNA"/>
</dbReference>
<protein>
    <submittedName>
        <fullName evidence="2">Uncharacterized protein</fullName>
    </submittedName>
</protein>
<name>A0ABD1DRL5_CULPP</name>
<feature type="compositionally biased region" description="Polar residues" evidence="1">
    <location>
        <begin position="161"/>
        <end position="172"/>
    </location>
</feature>
<dbReference type="Proteomes" id="UP001562425">
    <property type="component" value="Unassembled WGS sequence"/>
</dbReference>
<accession>A0ABD1DRL5</accession>
<keyword evidence="3" id="KW-1185">Reference proteome</keyword>
<feature type="compositionally biased region" description="Basic and acidic residues" evidence="1">
    <location>
        <begin position="64"/>
        <end position="89"/>
    </location>
</feature>
<feature type="compositionally biased region" description="Polar residues" evidence="1">
    <location>
        <begin position="52"/>
        <end position="62"/>
    </location>
</feature>
<evidence type="ECO:0000313" key="2">
    <source>
        <dbReference type="EMBL" id="KAL1402393.1"/>
    </source>
</evidence>
<gene>
    <name evidence="2" type="ORF">pipiens_006112</name>
</gene>
<evidence type="ECO:0000313" key="3">
    <source>
        <dbReference type="Proteomes" id="UP001562425"/>
    </source>
</evidence>
<proteinExistence type="predicted"/>
<reference evidence="2 3" key="1">
    <citation type="submission" date="2024-05" db="EMBL/GenBank/DDBJ databases">
        <title>Culex pipiens pipiens assembly and annotation.</title>
        <authorList>
            <person name="Alout H."/>
            <person name="Durand T."/>
        </authorList>
    </citation>
    <scope>NUCLEOTIDE SEQUENCE [LARGE SCALE GENOMIC DNA]</scope>
    <source>
        <strain evidence="2">HA-2024</strain>
        <tissue evidence="2">Whole body</tissue>
    </source>
</reference>
<feature type="region of interest" description="Disordered" evidence="1">
    <location>
        <begin position="1"/>
        <end position="104"/>
    </location>
</feature>